<organism evidence="1 2">
    <name type="scientific">Secundilactobacillus similis DSM 23365 = JCM 2765</name>
    <dbReference type="NCBI Taxonomy" id="1423804"/>
    <lineage>
        <taxon>Bacteria</taxon>
        <taxon>Bacillati</taxon>
        <taxon>Bacillota</taxon>
        <taxon>Bacilli</taxon>
        <taxon>Lactobacillales</taxon>
        <taxon>Lactobacillaceae</taxon>
        <taxon>Secundilactobacillus</taxon>
    </lineage>
</organism>
<dbReference type="PATRIC" id="fig|1423804.4.peg.2775"/>
<dbReference type="Proteomes" id="UP000051442">
    <property type="component" value="Unassembled WGS sequence"/>
</dbReference>
<dbReference type="STRING" id="1423804.FD14_GL002566"/>
<dbReference type="AlphaFoldDB" id="A0A0R2FCN3"/>
<protein>
    <submittedName>
        <fullName evidence="1">Dithiol-disulfide isomerase</fullName>
    </submittedName>
</protein>
<keyword evidence="2" id="KW-1185">Reference proteome</keyword>
<dbReference type="EMBL" id="AYZM01000041">
    <property type="protein sequence ID" value="KRN26195.1"/>
    <property type="molecule type" value="Genomic_DNA"/>
</dbReference>
<keyword evidence="1" id="KW-0413">Isomerase</keyword>
<dbReference type="GO" id="GO:0016853">
    <property type="term" value="F:isomerase activity"/>
    <property type="evidence" value="ECO:0007669"/>
    <property type="project" value="UniProtKB-KW"/>
</dbReference>
<gene>
    <name evidence="1" type="ORF">FD14_GL002566</name>
</gene>
<evidence type="ECO:0000313" key="2">
    <source>
        <dbReference type="Proteomes" id="UP000051442"/>
    </source>
</evidence>
<dbReference type="Gene3D" id="3.40.30.10">
    <property type="entry name" value="Glutaredoxin"/>
    <property type="match status" value="1"/>
</dbReference>
<name>A0A0R2FCN3_9LACO</name>
<sequence>MKSERCILKLADQVFGDVSYQFIPLLNPQIIDQHLKSTHQDCHDLSLRNDQFNLHYRIILDYKAALFQGKKKGRQFLLTLQDRLVEAETPYSDDLAIDVAKAVKLDLPMFEEDRQSDLAKRAFQADQRLASEMKVDTPSTAIIYNADVSDCGLLLSDVTYQSLYEICEHNGLLAQQALSGQLTNPNLHVL</sequence>
<accession>A0A0R2FCN3</accession>
<evidence type="ECO:0000313" key="1">
    <source>
        <dbReference type="EMBL" id="KRN26195.1"/>
    </source>
</evidence>
<dbReference type="Pfam" id="PF13743">
    <property type="entry name" value="Thioredoxin_5"/>
    <property type="match status" value="1"/>
</dbReference>
<comment type="caution">
    <text evidence="1">The sequence shown here is derived from an EMBL/GenBank/DDBJ whole genome shotgun (WGS) entry which is preliminary data.</text>
</comment>
<reference evidence="1 2" key="1">
    <citation type="journal article" date="2015" name="Genome Announc.">
        <title>Expanding the biotechnology potential of lactobacilli through comparative genomics of 213 strains and associated genera.</title>
        <authorList>
            <person name="Sun Z."/>
            <person name="Harris H.M."/>
            <person name="McCann A."/>
            <person name="Guo C."/>
            <person name="Argimon S."/>
            <person name="Zhang W."/>
            <person name="Yang X."/>
            <person name="Jeffery I.B."/>
            <person name="Cooney J.C."/>
            <person name="Kagawa T.F."/>
            <person name="Liu W."/>
            <person name="Song Y."/>
            <person name="Salvetti E."/>
            <person name="Wrobel A."/>
            <person name="Rasinkangas P."/>
            <person name="Parkhill J."/>
            <person name="Rea M.C."/>
            <person name="O'Sullivan O."/>
            <person name="Ritari J."/>
            <person name="Douillard F.P."/>
            <person name="Paul Ross R."/>
            <person name="Yang R."/>
            <person name="Briner A.E."/>
            <person name="Felis G.E."/>
            <person name="de Vos W.M."/>
            <person name="Barrangou R."/>
            <person name="Klaenhammer T.R."/>
            <person name="Caufield P.W."/>
            <person name="Cui Y."/>
            <person name="Zhang H."/>
            <person name="O'Toole P.W."/>
        </authorList>
    </citation>
    <scope>NUCLEOTIDE SEQUENCE [LARGE SCALE GENOMIC DNA]</scope>
    <source>
        <strain evidence="1 2">DSM 23365</strain>
    </source>
</reference>
<proteinExistence type="predicted"/>